<feature type="transmembrane region" description="Helical" evidence="2">
    <location>
        <begin position="66"/>
        <end position="91"/>
    </location>
</feature>
<protein>
    <submittedName>
        <fullName evidence="3">Uncharacterized protein</fullName>
    </submittedName>
</protein>
<proteinExistence type="predicted"/>
<feature type="region of interest" description="Disordered" evidence="1">
    <location>
        <begin position="1"/>
        <end position="27"/>
    </location>
</feature>
<name>A0A0A9CWY7_ARUDO</name>
<evidence type="ECO:0000256" key="2">
    <source>
        <dbReference type="SAM" id="Phobius"/>
    </source>
</evidence>
<sequence length="102" mass="11661">MGKAGRGNGSKDNVEELGELEQKPNEQCSKKHWPKHIFMGTLAAFFISCTLAAMDTTPDHAIVEYLFFQISFFVGLGGFAWFCLRILLWVLQKVYMYLRGHK</sequence>
<evidence type="ECO:0000313" key="3">
    <source>
        <dbReference type="EMBL" id="JAD77910.1"/>
    </source>
</evidence>
<dbReference type="EMBL" id="GBRH01219985">
    <property type="protein sequence ID" value="JAD77910.1"/>
    <property type="molecule type" value="Transcribed_RNA"/>
</dbReference>
<reference evidence="3" key="2">
    <citation type="journal article" date="2015" name="Data Brief">
        <title>Shoot transcriptome of the giant reed, Arundo donax.</title>
        <authorList>
            <person name="Barrero R.A."/>
            <person name="Guerrero F.D."/>
            <person name="Moolhuijzen P."/>
            <person name="Goolsby J.A."/>
            <person name="Tidwell J."/>
            <person name="Bellgard S.E."/>
            <person name="Bellgard M.I."/>
        </authorList>
    </citation>
    <scope>NUCLEOTIDE SEQUENCE</scope>
    <source>
        <tissue evidence="3">Shoot tissue taken approximately 20 cm above the soil surface</tissue>
    </source>
</reference>
<feature type="transmembrane region" description="Helical" evidence="2">
    <location>
        <begin position="37"/>
        <end position="54"/>
    </location>
</feature>
<evidence type="ECO:0000256" key="1">
    <source>
        <dbReference type="SAM" id="MobiDB-lite"/>
    </source>
</evidence>
<organism evidence="3">
    <name type="scientific">Arundo donax</name>
    <name type="common">Giant reed</name>
    <name type="synonym">Donax arundinaceus</name>
    <dbReference type="NCBI Taxonomy" id="35708"/>
    <lineage>
        <taxon>Eukaryota</taxon>
        <taxon>Viridiplantae</taxon>
        <taxon>Streptophyta</taxon>
        <taxon>Embryophyta</taxon>
        <taxon>Tracheophyta</taxon>
        <taxon>Spermatophyta</taxon>
        <taxon>Magnoliopsida</taxon>
        <taxon>Liliopsida</taxon>
        <taxon>Poales</taxon>
        <taxon>Poaceae</taxon>
        <taxon>PACMAD clade</taxon>
        <taxon>Arundinoideae</taxon>
        <taxon>Arundineae</taxon>
        <taxon>Arundo</taxon>
    </lineage>
</organism>
<keyword evidence="2" id="KW-1133">Transmembrane helix</keyword>
<dbReference type="AlphaFoldDB" id="A0A0A9CWY7"/>
<keyword evidence="2" id="KW-0812">Transmembrane</keyword>
<reference evidence="3" key="1">
    <citation type="submission" date="2014-09" db="EMBL/GenBank/DDBJ databases">
        <authorList>
            <person name="Magalhaes I.L.F."/>
            <person name="Oliveira U."/>
            <person name="Santos F.R."/>
            <person name="Vidigal T.H.D.A."/>
            <person name="Brescovit A.D."/>
            <person name="Santos A.J."/>
        </authorList>
    </citation>
    <scope>NUCLEOTIDE SEQUENCE</scope>
    <source>
        <tissue evidence="3">Shoot tissue taken approximately 20 cm above the soil surface</tissue>
    </source>
</reference>
<accession>A0A0A9CWY7</accession>
<keyword evidence="2" id="KW-0472">Membrane</keyword>